<keyword evidence="9" id="KW-0325">Glycoprotein</keyword>
<proteinExistence type="inferred from homology"/>
<keyword evidence="3" id="KW-1003">Cell membrane</keyword>
<accession>A0ABM1M1Y4</accession>
<organism evidence="14 15">
    <name type="scientific">Nicrophorus vespilloides</name>
    <name type="common">Boreal carrion beetle</name>
    <dbReference type="NCBI Taxonomy" id="110193"/>
    <lineage>
        <taxon>Eukaryota</taxon>
        <taxon>Metazoa</taxon>
        <taxon>Ecdysozoa</taxon>
        <taxon>Arthropoda</taxon>
        <taxon>Hexapoda</taxon>
        <taxon>Insecta</taxon>
        <taxon>Pterygota</taxon>
        <taxon>Neoptera</taxon>
        <taxon>Endopterygota</taxon>
        <taxon>Coleoptera</taxon>
        <taxon>Polyphaga</taxon>
        <taxon>Staphyliniformia</taxon>
        <taxon>Silphidae</taxon>
        <taxon>Nicrophorinae</taxon>
        <taxon>Nicrophorus</taxon>
    </lineage>
</organism>
<dbReference type="PRINTS" id="PR00237">
    <property type="entry name" value="GPCRRHODOPSN"/>
</dbReference>
<dbReference type="PANTHER" id="PTHR24246">
    <property type="entry name" value="OLFACTORY RECEPTOR AND ADENOSINE RECEPTOR"/>
    <property type="match status" value="1"/>
</dbReference>
<dbReference type="PROSITE" id="PS50262">
    <property type="entry name" value="G_PROTEIN_RECEP_F1_2"/>
    <property type="match status" value="1"/>
</dbReference>
<dbReference type="InterPro" id="IPR000276">
    <property type="entry name" value="GPCR_Rhodpsn"/>
</dbReference>
<dbReference type="RefSeq" id="XP_017768584.1">
    <property type="nucleotide sequence ID" value="XM_017913095.1"/>
</dbReference>
<comment type="similarity">
    <text evidence="2 11">Belongs to the G-protein coupled receptor 1 family.</text>
</comment>
<dbReference type="SUPFAM" id="SSF81321">
    <property type="entry name" value="Family A G protein-coupled receptor-like"/>
    <property type="match status" value="1"/>
</dbReference>
<evidence type="ECO:0000256" key="5">
    <source>
        <dbReference type="ARBA" id="ARBA00022989"/>
    </source>
</evidence>
<feature type="transmembrane region" description="Helical" evidence="12">
    <location>
        <begin position="67"/>
        <end position="91"/>
    </location>
</feature>
<dbReference type="GeneID" id="108556821"/>
<dbReference type="PANTHER" id="PTHR24246:SF27">
    <property type="entry name" value="ADENOSINE RECEPTOR, ISOFORM A"/>
    <property type="match status" value="1"/>
</dbReference>
<sequence>MAFNAITFQPTTSSANASEESHEYQKEELNLYYAVCEIIVAILAVVGNALVILVFRKERRLRRRTNYYIVSLAVADFLVGLLGIPFAVMSSVGLPTNLYACLFTVSLLVVLCTISIFCLVAVSVDRYWAILHPMGYSRNVRTKTALGEQITIDRMDTKDAYES</sequence>
<keyword evidence="4 11" id="KW-0812">Transmembrane</keyword>
<keyword evidence="14" id="KW-1185">Reference proteome</keyword>
<dbReference type="Pfam" id="PF00001">
    <property type="entry name" value="7tm_1"/>
    <property type="match status" value="1"/>
</dbReference>
<dbReference type="Gene3D" id="1.20.1070.10">
    <property type="entry name" value="Rhodopsin 7-helix transmembrane proteins"/>
    <property type="match status" value="1"/>
</dbReference>
<feature type="transmembrane region" description="Helical" evidence="12">
    <location>
        <begin position="31"/>
        <end position="55"/>
    </location>
</feature>
<evidence type="ECO:0000313" key="15">
    <source>
        <dbReference type="RefSeq" id="XP_017768584.1"/>
    </source>
</evidence>
<dbReference type="PROSITE" id="PS00237">
    <property type="entry name" value="G_PROTEIN_RECEP_F1_1"/>
    <property type="match status" value="1"/>
</dbReference>
<reference evidence="15" key="1">
    <citation type="submission" date="2025-08" db="UniProtKB">
        <authorList>
            <consortium name="RefSeq"/>
        </authorList>
    </citation>
    <scope>IDENTIFICATION</scope>
    <source>
        <tissue evidence="15">Whole Larva</tissue>
    </source>
</reference>
<name>A0ABM1M1Y4_NICVS</name>
<keyword evidence="6 11" id="KW-0297">G-protein coupled receptor</keyword>
<evidence type="ECO:0000256" key="9">
    <source>
        <dbReference type="ARBA" id="ARBA00023180"/>
    </source>
</evidence>
<evidence type="ECO:0000256" key="7">
    <source>
        <dbReference type="ARBA" id="ARBA00023136"/>
    </source>
</evidence>
<evidence type="ECO:0000256" key="1">
    <source>
        <dbReference type="ARBA" id="ARBA00004651"/>
    </source>
</evidence>
<evidence type="ECO:0000256" key="10">
    <source>
        <dbReference type="ARBA" id="ARBA00023224"/>
    </source>
</evidence>
<dbReference type="Proteomes" id="UP000695000">
    <property type="component" value="Unplaced"/>
</dbReference>
<keyword evidence="8 11" id="KW-0675">Receptor</keyword>
<feature type="domain" description="G-protein coupled receptors family 1 profile" evidence="13">
    <location>
        <begin position="47"/>
        <end position="163"/>
    </location>
</feature>
<comment type="subcellular location">
    <subcellularLocation>
        <location evidence="1">Cell membrane</location>
        <topology evidence="1">Multi-pass membrane protein</topology>
    </subcellularLocation>
</comment>
<keyword evidence="5 12" id="KW-1133">Transmembrane helix</keyword>
<evidence type="ECO:0000256" key="4">
    <source>
        <dbReference type="ARBA" id="ARBA00022692"/>
    </source>
</evidence>
<feature type="transmembrane region" description="Helical" evidence="12">
    <location>
        <begin position="97"/>
        <end position="124"/>
    </location>
</feature>
<evidence type="ECO:0000256" key="6">
    <source>
        <dbReference type="ARBA" id="ARBA00023040"/>
    </source>
</evidence>
<evidence type="ECO:0000313" key="14">
    <source>
        <dbReference type="Proteomes" id="UP000695000"/>
    </source>
</evidence>
<evidence type="ECO:0000256" key="12">
    <source>
        <dbReference type="SAM" id="Phobius"/>
    </source>
</evidence>
<keyword evidence="10 11" id="KW-0807">Transducer</keyword>
<keyword evidence="7 12" id="KW-0472">Membrane</keyword>
<evidence type="ECO:0000256" key="3">
    <source>
        <dbReference type="ARBA" id="ARBA00022475"/>
    </source>
</evidence>
<protein>
    <submittedName>
        <fullName evidence="15">Adenosine receptor A2b-like</fullName>
    </submittedName>
</protein>
<evidence type="ECO:0000256" key="11">
    <source>
        <dbReference type="RuleBase" id="RU000688"/>
    </source>
</evidence>
<dbReference type="InterPro" id="IPR017452">
    <property type="entry name" value="GPCR_Rhodpsn_7TM"/>
</dbReference>
<evidence type="ECO:0000256" key="8">
    <source>
        <dbReference type="ARBA" id="ARBA00023170"/>
    </source>
</evidence>
<evidence type="ECO:0000256" key="2">
    <source>
        <dbReference type="ARBA" id="ARBA00010663"/>
    </source>
</evidence>
<gene>
    <name evidence="15" type="primary">LOC108556821</name>
</gene>
<evidence type="ECO:0000259" key="13">
    <source>
        <dbReference type="PROSITE" id="PS50262"/>
    </source>
</evidence>